<sequence>MGVSQALFRALFFQDLPLVDNAAQ</sequence>
<dbReference type="Proteomes" id="UP000006898">
    <property type="component" value="Chromosome"/>
</dbReference>
<proteinExistence type="predicted"/>
<evidence type="ECO:0000313" key="1">
    <source>
        <dbReference type="EMBL" id="CBE68997.1"/>
    </source>
</evidence>
<evidence type="ECO:0000313" key="2">
    <source>
        <dbReference type="Proteomes" id="UP000006898"/>
    </source>
</evidence>
<dbReference type="HOGENOM" id="CLU_3420879_0_0_0"/>
<accession>D5MGW6</accession>
<dbReference type="STRING" id="671143.DAMO_1947"/>
<name>D5MGW6_METO1</name>
<reference evidence="1 2" key="1">
    <citation type="journal article" date="2010" name="Nature">
        <title>Nitrite-driven anaerobic methane oxidation by oxygenic bacteria.</title>
        <authorList>
            <person name="Ettwig K.F."/>
            <person name="Butler M.K."/>
            <person name="Le Paslier D."/>
            <person name="Pelletier E."/>
            <person name="Mangenot S."/>
            <person name="Kuypers M.M.M."/>
            <person name="Schreiber F."/>
            <person name="Dutilh B.E."/>
            <person name="Zedelius J."/>
            <person name="de Beer D."/>
            <person name="Gloerich J."/>
            <person name="Wessels H.J.C.T."/>
            <person name="van Allen T."/>
            <person name="Luesken F."/>
            <person name="Wu M."/>
            <person name="van de Pas-Schoonen K.T."/>
            <person name="Op den Camp H.J.M."/>
            <person name="Janssen-Megens E.M."/>
            <person name="Francoijs K-J."/>
            <person name="Stunnenberg H."/>
            <person name="Weissenbach J."/>
            <person name="Jetten M.S.M."/>
            <person name="Strous M."/>
        </authorList>
    </citation>
    <scope>NUCLEOTIDE SEQUENCE [LARGE SCALE GENOMIC DNA]</scope>
</reference>
<protein>
    <submittedName>
        <fullName evidence="1">Uncharacterized protein</fullName>
    </submittedName>
</protein>
<gene>
    <name evidence="1" type="ORF">DAMO_1947</name>
</gene>
<dbReference type="AlphaFoldDB" id="D5MGW6"/>
<dbReference type="KEGG" id="mox:DAMO_1947"/>
<dbReference type="EMBL" id="FP565575">
    <property type="protein sequence ID" value="CBE68997.1"/>
    <property type="molecule type" value="Genomic_DNA"/>
</dbReference>
<organism evidence="1 2">
    <name type="scientific">Methylomirabilis oxygeniifera</name>
    <dbReference type="NCBI Taxonomy" id="671143"/>
    <lineage>
        <taxon>Bacteria</taxon>
        <taxon>Candidatus Methylomirabilota</taxon>
        <taxon>Candidatus Methylomirabilia</taxon>
        <taxon>Candidatus Methylomirabilales</taxon>
        <taxon>Candidatus Methylomirabilaceae</taxon>
        <taxon>Candidatus Methylomirabilis</taxon>
    </lineage>
</organism>